<accession>A0A101SVS5</accession>
<organism evidence="1 2">
    <name type="scientific">Streptomyces bungoensis</name>
    <dbReference type="NCBI Taxonomy" id="285568"/>
    <lineage>
        <taxon>Bacteria</taxon>
        <taxon>Bacillati</taxon>
        <taxon>Actinomycetota</taxon>
        <taxon>Actinomycetes</taxon>
        <taxon>Kitasatosporales</taxon>
        <taxon>Streptomycetaceae</taxon>
        <taxon>Streptomyces</taxon>
    </lineage>
</organism>
<proteinExistence type="predicted"/>
<sequence length="128" mass="13104">MLNAAELEHSAVQACVDALVGTRVRLLLYDHGLAGREALLAAAARLAVTAGLPLTVVDAEALRDDTTAFLGRLGVAHHVFPAPAEAACWPTGFTPHGVLAVHADVLLDPAGQEPLAAAAREGATESPT</sequence>
<protein>
    <submittedName>
        <fullName evidence="1">Uncharacterized protein</fullName>
    </submittedName>
</protein>
<evidence type="ECO:0000313" key="1">
    <source>
        <dbReference type="EMBL" id="KUN81102.1"/>
    </source>
</evidence>
<dbReference type="EMBL" id="LMWX01000042">
    <property type="protein sequence ID" value="KUN81102.1"/>
    <property type="molecule type" value="Genomic_DNA"/>
</dbReference>
<dbReference type="OrthoDB" id="4338793at2"/>
<dbReference type="Proteomes" id="UP000053024">
    <property type="component" value="Unassembled WGS sequence"/>
</dbReference>
<evidence type="ECO:0000313" key="2">
    <source>
        <dbReference type="Proteomes" id="UP000053024"/>
    </source>
</evidence>
<name>A0A101SVS5_9ACTN</name>
<dbReference type="AlphaFoldDB" id="A0A101SVS5"/>
<reference evidence="1 2" key="1">
    <citation type="submission" date="2015-10" db="EMBL/GenBank/DDBJ databases">
        <title>Draft genome sequence of Streptomyces bungoensis DSM 41781, type strain for the species Streptomyces bungoensis.</title>
        <authorList>
            <person name="Ruckert C."/>
            <person name="Winkler A."/>
            <person name="Kalinowski J."/>
            <person name="Kampfer P."/>
            <person name="Glaeser S."/>
        </authorList>
    </citation>
    <scope>NUCLEOTIDE SEQUENCE [LARGE SCALE GENOMIC DNA]</scope>
    <source>
        <strain evidence="1 2">DSM 41781</strain>
    </source>
</reference>
<comment type="caution">
    <text evidence="1">The sequence shown here is derived from an EMBL/GenBank/DDBJ whole genome shotgun (WGS) entry which is preliminary data.</text>
</comment>
<keyword evidence="2" id="KW-1185">Reference proteome</keyword>
<gene>
    <name evidence="1" type="ORF">AQJ66_24345</name>
</gene>
<dbReference type="RefSeq" id="WP_061926239.1">
    <property type="nucleotide sequence ID" value="NZ_JBEYBH010000040.1"/>
</dbReference>